<dbReference type="GO" id="GO:0016791">
    <property type="term" value="F:phosphatase activity"/>
    <property type="evidence" value="ECO:0007669"/>
    <property type="project" value="UniProtKB-ARBA"/>
</dbReference>
<dbReference type="PANTHER" id="PTHR43885">
    <property type="entry name" value="HALOACID DEHALOGENASE-LIKE HYDROLASE"/>
    <property type="match status" value="1"/>
</dbReference>
<dbReference type="Proteomes" id="UP000319731">
    <property type="component" value="Unassembled WGS sequence"/>
</dbReference>
<dbReference type="RefSeq" id="XP_031026007.1">
    <property type="nucleotide sequence ID" value="XM_031168071.1"/>
</dbReference>
<proteinExistence type="predicted"/>
<organism evidence="1 2">
    <name type="scientific">Synchytrium microbalum</name>
    <dbReference type="NCBI Taxonomy" id="1806994"/>
    <lineage>
        <taxon>Eukaryota</taxon>
        <taxon>Fungi</taxon>
        <taxon>Fungi incertae sedis</taxon>
        <taxon>Chytridiomycota</taxon>
        <taxon>Chytridiomycota incertae sedis</taxon>
        <taxon>Chytridiomycetes</taxon>
        <taxon>Synchytriales</taxon>
        <taxon>Synchytriaceae</taxon>
        <taxon>Synchytrium</taxon>
    </lineage>
</organism>
<dbReference type="NCBIfam" id="TIGR01549">
    <property type="entry name" value="HAD-SF-IA-v1"/>
    <property type="match status" value="1"/>
</dbReference>
<protein>
    <recommendedName>
        <fullName evidence="3">HAD family hydrolase</fullName>
    </recommendedName>
</protein>
<dbReference type="SFLD" id="SFLDG01129">
    <property type="entry name" value="C1.5:_HAD__Beta-PGM__Phosphata"/>
    <property type="match status" value="1"/>
</dbReference>
<keyword evidence="2" id="KW-1185">Reference proteome</keyword>
<sequence length="260" mass="29570">MATAFTCKLASIGHGLSSSHQRLLRGLVFDMDGTLTKPYLDFQEMRRRLGITPDQDIVQTLFSWSGEKRQQGDLIVREMEGSWFTLTLDLRLLQFSHILLRRYAWKLCNQGLLPAAHVHYSVEALRKTELQSGLTELFTWLDTTHPTIPRAILTRNALPSVSHILENHIPFKFHPVVTREFQPAKPWPDPLLHISQMWGIMPQEVAMIGDGKDDIECGRAAASVTILLRNPTNQHLEADLVIDELLELKAFLDAGFTVIR</sequence>
<dbReference type="SUPFAM" id="SSF56784">
    <property type="entry name" value="HAD-like"/>
    <property type="match status" value="1"/>
</dbReference>
<dbReference type="SFLD" id="SFLDS00003">
    <property type="entry name" value="Haloacid_Dehalogenase"/>
    <property type="match status" value="1"/>
</dbReference>
<dbReference type="STRING" id="1806994.A0A507CC66"/>
<gene>
    <name evidence="1" type="ORF">SmJEL517_g02143</name>
</gene>
<evidence type="ECO:0008006" key="3">
    <source>
        <dbReference type="Google" id="ProtNLM"/>
    </source>
</evidence>
<dbReference type="AlphaFoldDB" id="A0A507CC66"/>
<dbReference type="Pfam" id="PF00702">
    <property type="entry name" value="Hydrolase"/>
    <property type="match status" value="1"/>
</dbReference>
<dbReference type="EMBL" id="QEAO01000008">
    <property type="protein sequence ID" value="TPX35534.1"/>
    <property type="molecule type" value="Genomic_DNA"/>
</dbReference>
<dbReference type="OrthoDB" id="426235at2759"/>
<dbReference type="GeneID" id="42003368"/>
<name>A0A507CC66_9FUNG</name>
<accession>A0A507CC66</accession>
<dbReference type="InterPro" id="IPR023214">
    <property type="entry name" value="HAD_sf"/>
</dbReference>
<evidence type="ECO:0000313" key="2">
    <source>
        <dbReference type="Proteomes" id="UP000319731"/>
    </source>
</evidence>
<dbReference type="InterPro" id="IPR036412">
    <property type="entry name" value="HAD-like_sf"/>
</dbReference>
<reference evidence="1 2" key="1">
    <citation type="journal article" date="2019" name="Sci. Rep.">
        <title>Comparative genomics of chytrid fungi reveal insights into the obligate biotrophic and pathogenic lifestyle of Synchytrium endobioticum.</title>
        <authorList>
            <person name="van de Vossenberg B.T.L.H."/>
            <person name="Warris S."/>
            <person name="Nguyen H.D.T."/>
            <person name="van Gent-Pelzer M.P.E."/>
            <person name="Joly D.L."/>
            <person name="van de Geest H.C."/>
            <person name="Bonants P.J.M."/>
            <person name="Smith D.S."/>
            <person name="Levesque C.A."/>
            <person name="van der Lee T.A.J."/>
        </authorList>
    </citation>
    <scope>NUCLEOTIDE SEQUENCE [LARGE SCALE GENOMIC DNA]</scope>
    <source>
        <strain evidence="1 2">JEL517</strain>
    </source>
</reference>
<dbReference type="Gene3D" id="3.40.50.1000">
    <property type="entry name" value="HAD superfamily/HAD-like"/>
    <property type="match status" value="1"/>
</dbReference>
<evidence type="ECO:0000313" key="1">
    <source>
        <dbReference type="EMBL" id="TPX35534.1"/>
    </source>
</evidence>
<dbReference type="Gene3D" id="1.10.260.80">
    <property type="match status" value="1"/>
</dbReference>
<dbReference type="InterPro" id="IPR006439">
    <property type="entry name" value="HAD-SF_hydro_IA"/>
</dbReference>
<dbReference type="PANTHER" id="PTHR43885:SF1">
    <property type="entry name" value="SUPERFAMILY HYDROLASE, PUTATIVE (AFU_ORTHOLOGUE AFUA_4G13290)-RELATED"/>
    <property type="match status" value="1"/>
</dbReference>
<comment type="caution">
    <text evidence="1">The sequence shown here is derived from an EMBL/GenBank/DDBJ whole genome shotgun (WGS) entry which is preliminary data.</text>
</comment>